<proteinExistence type="predicted"/>
<comment type="caution">
    <text evidence="4">The sequence shown here is derived from an EMBL/GenBank/DDBJ whole genome shotgun (WGS) entry which is preliminary data.</text>
</comment>
<feature type="compositionally biased region" description="Basic residues" evidence="1">
    <location>
        <begin position="123"/>
        <end position="137"/>
    </location>
</feature>
<feature type="signal peptide" evidence="2">
    <location>
        <begin position="1"/>
        <end position="21"/>
    </location>
</feature>
<protein>
    <submittedName>
        <fullName evidence="4">EF-hand domain-containing protein</fullName>
    </submittedName>
</protein>
<dbReference type="PROSITE" id="PS50222">
    <property type="entry name" value="EF_HAND_2"/>
    <property type="match status" value="1"/>
</dbReference>
<keyword evidence="5" id="KW-1185">Reference proteome</keyword>
<dbReference type="SUPFAM" id="SSF47473">
    <property type="entry name" value="EF-hand"/>
    <property type="match status" value="1"/>
</dbReference>
<dbReference type="InterPro" id="IPR011992">
    <property type="entry name" value="EF-hand-dom_pair"/>
</dbReference>
<dbReference type="RefSeq" id="WP_377177507.1">
    <property type="nucleotide sequence ID" value="NZ_JBHUJB010000020.1"/>
</dbReference>
<sequence>MKTKTLLLAIAALSIPALAQAEEGKCEKGKKGCDKRRAHIIEKFDTDGDGKLSEEERKAAREAMEARKAEFIAKHDTDGDGKLSDEEKKAAKDAFIAQYDTDGDGELSAEEREAAREAGAKFPFHHKKRCQKGKRGPRGGGAE</sequence>
<dbReference type="EMBL" id="JBHUJB010000020">
    <property type="protein sequence ID" value="MFD2158047.1"/>
    <property type="molecule type" value="Genomic_DNA"/>
</dbReference>
<evidence type="ECO:0000256" key="1">
    <source>
        <dbReference type="SAM" id="MobiDB-lite"/>
    </source>
</evidence>
<dbReference type="Pfam" id="PF13202">
    <property type="entry name" value="EF-hand_5"/>
    <property type="match status" value="3"/>
</dbReference>
<evidence type="ECO:0000256" key="2">
    <source>
        <dbReference type="SAM" id="SignalP"/>
    </source>
</evidence>
<dbReference type="InterPro" id="IPR002048">
    <property type="entry name" value="EF_hand_dom"/>
</dbReference>
<organism evidence="4 5">
    <name type="scientific">Rubritalea tangerina</name>
    <dbReference type="NCBI Taxonomy" id="430798"/>
    <lineage>
        <taxon>Bacteria</taxon>
        <taxon>Pseudomonadati</taxon>
        <taxon>Verrucomicrobiota</taxon>
        <taxon>Verrucomicrobiia</taxon>
        <taxon>Verrucomicrobiales</taxon>
        <taxon>Rubritaleaceae</taxon>
        <taxon>Rubritalea</taxon>
    </lineage>
</organism>
<dbReference type="Gene3D" id="1.10.238.10">
    <property type="entry name" value="EF-hand"/>
    <property type="match status" value="2"/>
</dbReference>
<evidence type="ECO:0000313" key="4">
    <source>
        <dbReference type="EMBL" id="MFD2158047.1"/>
    </source>
</evidence>
<accession>A0ABW4Z8U8</accession>
<feature type="compositionally biased region" description="Basic and acidic residues" evidence="1">
    <location>
        <begin position="109"/>
        <end position="119"/>
    </location>
</feature>
<keyword evidence="2" id="KW-0732">Signal</keyword>
<name>A0ABW4Z8U8_9BACT</name>
<evidence type="ECO:0000313" key="5">
    <source>
        <dbReference type="Proteomes" id="UP001597389"/>
    </source>
</evidence>
<evidence type="ECO:0000259" key="3">
    <source>
        <dbReference type="PROSITE" id="PS50222"/>
    </source>
</evidence>
<dbReference type="Proteomes" id="UP001597389">
    <property type="component" value="Unassembled WGS sequence"/>
</dbReference>
<feature type="domain" description="EF-hand" evidence="3">
    <location>
        <begin position="32"/>
        <end position="67"/>
    </location>
</feature>
<gene>
    <name evidence="4" type="ORF">ACFSW8_03955</name>
</gene>
<feature type="chain" id="PRO_5045143785" evidence="2">
    <location>
        <begin position="22"/>
        <end position="143"/>
    </location>
</feature>
<reference evidence="5" key="1">
    <citation type="journal article" date="2019" name="Int. J. Syst. Evol. Microbiol.">
        <title>The Global Catalogue of Microorganisms (GCM) 10K type strain sequencing project: providing services to taxonomists for standard genome sequencing and annotation.</title>
        <authorList>
            <consortium name="The Broad Institute Genomics Platform"/>
            <consortium name="The Broad Institute Genome Sequencing Center for Infectious Disease"/>
            <person name="Wu L."/>
            <person name="Ma J."/>
        </authorList>
    </citation>
    <scope>NUCLEOTIDE SEQUENCE [LARGE SCALE GENOMIC DNA]</scope>
    <source>
        <strain evidence="5">CCUG 57942</strain>
    </source>
</reference>
<feature type="region of interest" description="Disordered" evidence="1">
    <location>
        <begin position="94"/>
        <end position="143"/>
    </location>
</feature>